<evidence type="ECO:0000256" key="10">
    <source>
        <dbReference type="PIRSR" id="PIRSR607828-2"/>
    </source>
</evidence>
<evidence type="ECO:0000256" key="7">
    <source>
        <dbReference type="ARBA" id="ARBA00022723"/>
    </source>
</evidence>
<dbReference type="InterPro" id="IPR007828">
    <property type="entry name" value="Inositol_oxygenase"/>
</dbReference>
<keyword evidence="13" id="KW-1185">Reference proteome</keyword>
<dbReference type="AlphaFoldDB" id="A0AAQ3KSL8"/>
<evidence type="ECO:0000256" key="11">
    <source>
        <dbReference type="RuleBase" id="RU367039"/>
    </source>
</evidence>
<dbReference type="GO" id="GO:0019310">
    <property type="term" value="P:inositol catabolic process"/>
    <property type="evidence" value="ECO:0007669"/>
    <property type="project" value="UniProtKB-UniRule"/>
</dbReference>
<feature type="binding site" evidence="10">
    <location>
        <position position="45"/>
    </location>
    <ligand>
        <name>Fe cation</name>
        <dbReference type="ChEBI" id="CHEBI:24875"/>
        <label>1</label>
    </ligand>
</feature>
<dbReference type="GO" id="GO:0050113">
    <property type="term" value="F:inositol oxygenase activity"/>
    <property type="evidence" value="ECO:0007669"/>
    <property type="project" value="UniProtKB-UniRule"/>
</dbReference>
<dbReference type="Proteomes" id="UP001327560">
    <property type="component" value="Chromosome 7"/>
</dbReference>
<comment type="cofactor">
    <cofactor evidence="10 11">
        <name>Fe cation</name>
        <dbReference type="ChEBI" id="CHEBI:24875"/>
    </cofactor>
    <text evidence="10 11">Binds 2 iron ions per subunit.</text>
</comment>
<dbReference type="GO" id="GO:0005737">
    <property type="term" value="C:cytoplasm"/>
    <property type="evidence" value="ECO:0007669"/>
    <property type="project" value="UniProtKB-SubCell"/>
</dbReference>
<feature type="binding site" evidence="10">
    <location>
        <position position="81"/>
    </location>
    <ligand>
        <name>Fe cation</name>
        <dbReference type="ChEBI" id="CHEBI:24875"/>
        <label>1</label>
    </ligand>
</feature>
<comment type="pathway">
    <text evidence="2 11">Polyol metabolism; myo-inositol degradation into D-glucuronate; D-glucuronate from myo-inositol: step 1/1.</text>
</comment>
<gene>
    <name evidence="12" type="ORF">Cni_G22522</name>
</gene>
<keyword evidence="5 11" id="KW-0963">Cytoplasm</keyword>
<dbReference type="GO" id="GO:0019853">
    <property type="term" value="P:L-ascorbic acid biosynthetic process"/>
    <property type="evidence" value="ECO:0007669"/>
    <property type="project" value="UniProtKB-KW"/>
</dbReference>
<dbReference type="PANTHER" id="PTHR12588:SF12">
    <property type="entry name" value="INOSITOL OXYGENASE 1"/>
    <property type="match status" value="1"/>
</dbReference>
<evidence type="ECO:0000256" key="2">
    <source>
        <dbReference type="ARBA" id="ARBA00005167"/>
    </source>
</evidence>
<keyword evidence="7 10" id="KW-0479">Metal-binding</keyword>
<reference evidence="12 13" key="1">
    <citation type="submission" date="2023-10" db="EMBL/GenBank/DDBJ databases">
        <title>Chromosome-scale genome assembly provides insights into flower coloration mechanisms of Canna indica.</title>
        <authorList>
            <person name="Li C."/>
        </authorList>
    </citation>
    <scope>NUCLEOTIDE SEQUENCE [LARGE SCALE GENOMIC DNA]</scope>
    <source>
        <tissue evidence="12">Flower</tissue>
    </source>
</reference>
<evidence type="ECO:0000256" key="3">
    <source>
        <dbReference type="ARBA" id="ARBA00005286"/>
    </source>
</evidence>
<comment type="similarity">
    <text evidence="3 11">Belongs to the myo-inositol oxygenase family.</text>
</comment>
<evidence type="ECO:0000256" key="5">
    <source>
        <dbReference type="ARBA" id="ARBA00022490"/>
    </source>
</evidence>
<evidence type="ECO:0000313" key="13">
    <source>
        <dbReference type="Proteomes" id="UP001327560"/>
    </source>
</evidence>
<evidence type="ECO:0000256" key="6">
    <source>
        <dbReference type="ARBA" id="ARBA00022644"/>
    </source>
</evidence>
<proteinExistence type="inferred from homology"/>
<sequence length="206" mass="22653">MSGGFSDKTRATTLEGFPRLYVSWMEAIRKGYPDEDWLHLTGLIHGNQLDIFLCQWSSIRLNEIYIKSLNSIWGLLMNDTDLGKVLLHPSFGELPQWTIVGDTFPVGLSDVLLMNAMCFSIQASENFLNGLLLRLSSSRYVFSASLPLYLASAAISAVDYLEENPSVLTALRSNIALLCKAVVDDFAIAEAVAEDHFSGSGVRGPS</sequence>
<organism evidence="12 13">
    <name type="scientific">Canna indica</name>
    <name type="common">Indian-shot</name>
    <dbReference type="NCBI Taxonomy" id="4628"/>
    <lineage>
        <taxon>Eukaryota</taxon>
        <taxon>Viridiplantae</taxon>
        <taxon>Streptophyta</taxon>
        <taxon>Embryophyta</taxon>
        <taxon>Tracheophyta</taxon>
        <taxon>Spermatophyta</taxon>
        <taxon>Magnoliopsida</taxon>
        <taxon>Liliopsida</taxon>
        <taxon>Zingiberales</taxon>
        <taxon>Cannaceae</taxon>
        <taxon>Canna</taxon>
    </lineage>
</organism>
<comment type="subcellular location">
    <subcellularLocation>
        <location evidence="1 11">Cytoplasm</location>
    </subcellularLocation>
</comment>
<accession>A0AAQ3KSL8</accession>
<evidence type="ECO:0000256" key="4">
    <source>
        <dbReference type="ARBA" id="ARBA00011919"/>
    </source>
</evidence>
<comment type="catalytic activity">
    <reaction evidence="11">
        <text>myo-inositol + O2 = D-glucuronate + H2O + H(+)</text>
        <dbReference type="Rhea" id="RHEA:23696"/>
        <dbReference type="ChEBI" id="CHEBI:15377"/>
        <dbReference type="ChEBI" id="CHEBI:15378"/>
        <dbReference type="ChEBI" id="CHEBI:15379"/>
        <dbReference type="ChEBI" id="CHEBI:17268"/>
        <dbReference type="ChEBI" id="CHEBI:58720"/>
        <dbReference type="EC" id="1.13.99.1"/>
    </reaction>
</comment>
<dbReference type="EC" id="1.13.99.1" evidence="4 11"/>
<keyword evidence="9 10" id="KW-0408">Iron</keyword>
<dbReference type="PANTHER" id="PTHR12588">
    <property type="entry name" value="MYOINOSITOL OXYGENASE"/>
    <property type="match status" value="1"/>
</dbReference>
<dbReference type="Pfam" id="PF05153">
    <property type="entry name" value="MIOX"/>
    <property type="match status" value="1"/>
</dbReference>
<keyword evidence="8 11" id="KW-0560">Oxidoreductase</keyword>
<keyword evidence="6" id="KW-0060">Ascorbate biosynthesis</keyword>
<evidence type="ECO:0000256" key="1">
    <source>
        <dbReference type="ARBA" id="ARBA00004496"/>
    </source>
</evidence>
<protein>
    <recommendedName>
        <fullName evidence="4 11">Inositol oxygenase</fullName>
        <ecNumber evidence="4 11">1.13.99.1</ecNumber>
    </recommendedName>
    <alternativeName>
        <fullName evidence="11">Myo-inositol oxygenase</fullName>
    </alternativeName>
</protein>
<evidence type="ECO:0000256" key="8">
    <source>
        <dbReference type="ARBA" id="ARBA00023002"/>
    </source>
</evidence>
<dbReference type="EMBL" id="CP136896">
    <property type="protein sequence ID" value="WOL13744.1"/>
    <property type="molecule type" value="Genomic_DNA"/>
</dbReference>
<name>A0AAQ3KSL8_9LILI</name>
<dbReference type="GO" id="GO:0005506">
    <property type="term" value="F:iron ion binding"/>
    <property type="evidence" value="ECO:0007669"/>
    <property type="project" value="InterPro"/>
</dbReference>
<evidence type="ECO:0000256" key="9">
    <source>
        <dbReference type="ARBA" id="ARBA00023004"/>
    </source>
</evidence>
<evidence type="ECO:0000313" key="12">
    <source>
        <dbReference type="EMBL" id="WOL13744.1"/>
    </source>
</evidence>